<evidence type="ECO:0000256" key="1">
    <source>
        <dbReference type="ARBA" id="ARBA00012409"/>
    </source>
</evidence>
<dbReference type="Gene3D" id="3.30.200.20">
    <property type="entry name" value="Phosphorylase Kinase, domain 1"/>
    <property type="match status" value="1"/>
</dbReference>
<name>A0A078A7S8_STYLE</name>
<dbReference type="GO" id="GO:0005524">
    <property type="term" value="F:ATP binding"/>
    <property type="evidence" value="ECO:0007669"/>
    <property type="project" value="UniProtKB-KW"/>
</dbReference>
<evidence type="ECO:0000256" key="5">
    <source>
        <dbReference type="ARBA" id="ARBA00022777"/>
    </source>
</evidence>
<dbReference type="EMBL" id="CCKQ01006572">
    <property type="protein sequence ID" value="CDW77886.1"/>
    <property type="molecule type" value="Genomic_DNA"/>
</dbReference>
<gene>
    <name evidence="13" type="primary">Contig19150.g20309</name>
    <name evidence="13" type="ORF">STYLEM_6853</name>
</gene>
<evidence type="ECO:0000256" key="2">
    <source>
        <dbReference type="ARBA" id="ARBA00022527"/>
    </source>
</evidence>
<dbReference type="PROSITE" id="PS00109">
    <property type="entry name" value="PROTEIN_KINASE_TYR"/>
    <property type="match status" value="1"/>
</dbReference>
<sequence length="429" mass="48764">MQSTAQTSATSTQNVQYDPAELLNSRYKKVKRLGEGSYGTVFLAIDTKPKGIKRKIDQKYLQLLDKVEDPQKDEFDKANKVVSAGQIRDASGDVIMVEEQKEALKILENKSLIFNQNEVFVGGQNENDQVQSNSDTKLENQSSTEKQPTEFLVAIKKFKLNSFNDRKGIPFTALREIKILQELNHPNIIGLYDVFYLQKIIFLALEYMPHEFTALIRDQTILLKEEHIKNIMHQILSAVDYLHQNFVMHRDLTPGNLLLGADGTIKLADFGLAKMYGTPERKHSAGVCTREYRAPEVLFGASYYGPMVDIWSVGCILGELLIRVPLFPGRTDIDQLGKIFTLRGSANNENWQGVEELPNYLEFTIKDIKPLNEVFPFASEQCLDLLDKLIQLDPSKRPTAREALEHPFFTTELPRACLNSELPLPQQKK</sequence>
<evidence type="ECO:0000256" key="4">
    <source>
        <dbReference type="ARBA" id="ARBA00022741"/>
    </source>
</evidence>
<evidence type="ECO:0000259" key="12">
    <source>
        <dbReference type="PROSITE" id="PS50011"/>
    </source>
</evidence>
<reference evidence="13 14" key="1">
    <citation type="submission" date="2014-06" db="EMBL/GenBank/DDBJ databases">
        <authorList>
            <person name="Swart Estienne"/>
        </authorList>
    </citation>
    <scope>NUCLEOTIDE SEQUENCE [LARGE SCALE GENOMIC DNA]</scope>
    <source>
        <strain evidence="13 14">130c</strain>
    </source>
</reference>
<dbReference type="GO" id="GO:0004693">
    <property type="term" value="F:cyclin-dependent protein serine/threonine kinase activity"/>
    <property type="evidence" value="ECO:0007669"/>
    <property type="project" value="TreeGrafter"/>
</dbReference>
<dbReference type="PANTHER" id="PTHR24056">
    <property type="entry name" value="CELL DIVISION PROTEIN KINASE"/>
    <property type="match status" value="1"/>
</dbReference>
<dbReference type="GO" id="GO:0005737">
    <property type="term" value="C:cytoplasm"/>
    <property type="evidence" value="ECO:0007669"/>
    <property type="project" value="TreeGrafter"/>
</dbReference>
<evidence type="ECO:0000256" key="7">
    <source>
        <dbReference type="ARBA" id="ARBA00038543"/>
    </source>
</evidence>
<dbReference type="SUPFAM" id="SSF56112">
    <property type="entry name" value="Protein kinase-like (PK-like)"/>
    <property type="match status" value="2"/>
</dbReference>
<feature type="region of interest" description="Disordered" evidence="11">
    <location>
        <begin position="126"/>
        <end position="145"/>
    </location>
</feature>
<evidence type="ECO:0000313" key="13">
    <source>
        <dbReference type="EMBL" id="CDW77886.1"/>
    </source>
</evidence>
<keyword evidence="3" id="KW-0808">Transferase</keyword>
<comment type="subunit">
    <text evidence="7">May form a complex composed of at least the catalytic subunit CRK2 and a cyclin.</text>
</comment>
<dbReference type="GO" id="GO:0045944">
    <property type="term" value="P:positive regulation of transcription by RNA polymerase II"/>
    <property type="evidence" value="ECO:0007669"/>
    <property type="project" value="TreeGrafter"/>
</dbReference>
<organism evidence="13 14">
    <name type="scientific">Stylonychia lemnae</name>
    <name type="common">Ciliate</name>
    <dbReference type="NCBI Taxonomy" id="5949"/>
    <lineage>
        <taxon>Eukaryota</taxon>
        <taxon>Sar</taxon>
        <taxon>Alveolata</taxon>
        <taxon>Ciliophora</taxon>
        <taxon>Intramacronucleata</taxon>
        <taxon>Spirotrichea</taxon>
        <taxon>Stichotrichia</taxon>
        <taxon>Sporadotrichida</taxon>
        <taxon>Oxytrichidae</taxon>
        <taxon>Stylonychinae</taxon>
        <taxon>Stylonychia</taxon>
    </lineage>
</organism>
<dbReference type="GO" id="GO:0008353">
    <property type="term" value="F:RNA polymerase II CTD heptapeptide repeat kinase activity"/>
    <property type="evidence" value="ECO:0007669"/>
    <property type="project" value="UniProtKB-EC"/>
</dbReference>
<evidence type="ECO:0000256" key="3">
    <source>
        <dbReference type="ARBA" id="ARBA00022679"/>
    </source>
</evidence>
<proteinExistence type="predicted"/>
<dbReference type="GO" id="GO:0070985">
    <property type="term" value="C:transcription factor TFIIK complex"/>
    <property type="evidence" value="ECO:0007669"/>
    <property type="project" value="TreeGrafter"/>
</dbReference>
<dbReference type="FunFam" id="1.10.510.10:FF:000624">
    <property type="entry name" value="Mitogen-activated protein kinase"/>
    <property type="match status" value="1"/>
</dbReference>
<dbReference type="PROSITE" id="PS50011">
    <property type="entry name" value="PROTEIN_KINASE_DOM"/>
    <property type="match status" value="1"/>
</dbReference>
<dbReference type="InParanoid" id="A0A078A7S8"/>
<accession>A0A078A7S8</accession>
<dbReference type="Gene3D" id="1.10.510.10">
    <property type="entry name" value="Transferase(Phosphotransferase) domain 1"/>
    <property type="match status" value="1"/>
</dbReference>
<keyword evidence="5" id="KW-0418">Kinase</keyword>
<keyword evidence="14" id="KW-1185">Reference proteome</keyword>
<dbReference type="OMA" id="ANNENWQ"/>
<dbReference type="PANTHER" id="PTHR24056:SF0">
    <property type="entry name" value="CYCLIN-DEPENDENT KINASE 7"/>
    <property type="match status" value="1"/>
</dbReference>
<evidence type="ECO:0000256" key="9">
    <source>
        <dbReference type="ARBA" id="ARBA00041902"/>
    </source>
</evidence>
<dbReference type="InterPro" id="IPR008266">
    <property type="entry name" value="Tyr_kinase_AS"/>
</dbReference>
<evidence type="ECO:0000256" key="11">
    <source>
        <dbReference type="SAM" id="MobiDB-lite"/>
    </source>
</evidence>
<dbReference type="Proteomes" id="UP000039865">
    <property type="component" value="Unassembled WGS sequence"/>
</dbReference>
<evidence type="ECO:0000256" key="6">
    <source>
        <dbReference type="ARBA" id="ARBA00022840"/>
    </source>
</evidence>
<keyword evidence="4" id="KW-0547">Nucleotide-binding</keyword>
<dbReference type="EC" id="2.7.11.23" evidence="1"/>
<evidence type="ECO:0000256" key="8">
    <source>
        <dbReference type="ARBA" id="ARBA00039612"/>
    </source>
</evidence>
<keyword evidence="6" id="KW-0067">ATP-binding</keyword>
<dbReference type="InterPro" id="IPR000719">
    <property type="entry name" value="Prot_kinase_dom"/>
</dbReference>
<evidence type="ECO:0000313" key="14">
    <source>
        <dbReference type="Proteomes" id="UP000039865"/>
    </source>
</evidence>
<dbReference type="SMART" id="SM00220">
    <property type="entry name" value="S_TKc"/>
    <property type="match status" value="1"/>
</dbReference>
<dbReference type="InterPro" id="IPR050108">
    <property type="entry name" value="CDK"/>
</dbReference>
<dbReference type="OrthoDB" id="1732493at2759"/>
<dbReference type="Pfam" id="PF00069">
    <property type="entry name" value="Pkinase"/>
    <property type="match status" value="1"/>
</dbReference>
<dbReference type="InterPro" id="IPR011009">
    <property type="entry name" value="Kinase-like_dom_sf"/>
</dbReference>
<keyword evidence="2" id="KW-0723">Serine/threonine-protein kinase</keyword>
<feature type="domain" description="Protein kinase" evidence="12">
    <location>
        <begin position="27"/>
        <end position="409"/>
    </location>
</feature>
<evidence type="ECO:0000256" key="10">
    <source>
        <dbReference type="ARBA" id="ARBA00042858"/>
    </source>
</evidence>
<dbReference type="AlphaFoldDB" id="A0A078A7S8"/>
<protein>
    <recommendedName>
        <fullName evidence="8">Cyclin-dependent kinase 2 homolog</fullName>
        <ecNumber evidence="1">2.7.11.23</ecNumber>
    </recommendedName>
    <alternativeName>
        <fullName evidence="9">Cell division control protein 2 homolog</fullName>
    </alternativeName>
    <alternativeName>
        <fullName evidence="10">cdc2-related kinase 2</fullName>
    </alternativeName>
</protein>